<evidence type="ECO:0000256" key="1">
    <source>
        <dbReference type="SAM" id="Coils"/>
    </source>
</evidence>
<evidence type="ECO:0000313" key="2">
    <source>
        <dbReference type="EMBL" id="RNA21004.1"/>
    </source>
</evidence>
<accession>A0A3M7RC83</accession>
<keyword evidence="1" id="KW-0175">Coiled coil</keyword>
<proteinExistence type="predicted"/>
<feature type="coiled-coil region" evidence="1">
    <location>
        <begin position="45"/>
        <end position="72"/>
    </location>
</feature>
<dbReference type="Proteomes" id="UP000276133">
    <property type="component" value="Unassembled WGS sequence"/>
</dbReference>
<protein>
    <submittedName>
        <fullName evidence="2">Uncharacterized protein</fullName>
    </submittedName>
</protein>
<feature type="non-terminal residue" evidence="2">
    <location>
        <position position="162"/>
    </location>
</feature>
<dbReference type="EMBL" id="REGN01003748">
    <property type="protein sequence ID" value="RNA21004.1"/>
    <property type="molecule type" value="Genomic_DNA"/>
</dbReference>
<evidence type="ECO:0000313" key="3">
    <source>
        <dbReference type="Proteomes" id="UP000276133"/>
    </source>
</evidence>
<sequence length="162" mass="18572">MSTETEESRTFTNGVENIKKCFPSSWQPELKKNLGEFFTTICVEVNALRSELSKAKAEIDALKKEKKSFSSLFQTSTDVSNEEKQEAKVQKTNVLSVFTDEIKEQERVSKNITIRGVEVYKGESREVSQKEEEKVENILDALGIRDLNIKGKTRRITKFDKK</sequence>
<reference evidence="2 3" key="1">
    <citation type="journal article" date="2018" name="Sci. Rep.">
        <title>Genomic signatures of local adaptation to the degree of environmental predictability in rotifers.</title>
        <authorList>
            <person name="Franch-Gras L."/>
            <person name="Hahn C."/>
            <person name="Garcia-Roger E.M."/>
            <person name="Carmona M.J."/>
            <person name="Serra M."/>
            <person name="Gomez A."/>
        </authorList>
    </citation>
    <scope>NUCLEOTIDE SEQUENCE [LARGE SCALE GENOMIC DNA]</scope>
    <source>
        <strain evidence="2">HYR1</strain>
    </source>
</reference>
<organism evidence="2 3">
    <name type="scientific">Brachionus plicatilis</name>
    <name type="common">Marine rotifer</name>
    <name type="synonym">Brachionus muelleri</name>
    <dbReference type="NCBI Taxonomy" id="10195"/>
    <lineage>
        <taxon>Eukaryota</taxon>
        <taxon>Metazoa</taxon>
        <taxon>Spiralia</taxon>
        <taxon>Gnathifera</taxon>
        <taxon>Rotifera</taxon>
        <taxon>Eurotatoria</taxon>
        <taxon>Monogononta</taxon>
        <taxon>Pseudotrocha</taxon>
        <taxon>Ploima</taxon>
        <taxon>Brachionidae</taxon>
        <taxon>Brachionus</taxon>
    </lineage>
</organism>
<name>A0A3M7RC83_BRAPC</name>
<gene>
    <name evidence="2" type="ORF">BpHYR1_040129</name>
</gene>
<keyword evidence="3" id="KW-1185">Reference proteome</keyword>
<comment type="caution">
    <text evidence="2">The sequence shown here is derived from an EMBL/GenBank/DDBJ whole genome shotgun (WGS) entry which is preliminary data.</text>
</comment>
<dbReference type="AlphaFoldDB" id="A0A3M7RC83"/>